<evidence type="ECO:0000256" key="2">
    <source>
        <dbReference type="SAM" id="MobiDB-lite"/>
    </source>
</evidence>
<feature type="region of interest" description="Disordered" evidence="2">
    <location>
        <begin position="399"/>
        <end position="435"/>
    </location>
</feature>
<sequence>MGKRGSQRKNSALLDREDDEDDSFGSARSDRSGYLRSSGADMVELNRDDMLDHAVDALYEKRGSTREKALAAIIEGFKSHVQIEFVEKQSATLLHQCLSSVKRVSVREIALASHVIGLLALTVGCGANANEIFEESLPPISQALKSGIEVSKTAALLECLAIVRFVGGNDPKEKEKSMQLMWQLIRPKLGPNVVAVKPSPALISAVVTAWAFVLTSIDGNSCDPKQWQETVSHLSTLLDKDNRSVRIAAGEALAVIFEMGRLDKFSSADDGPCEFSHIQGLKRKVVDQIRDLSMEAGGKGTVKKDLNNQRNLFRNILAYVEDGCSPQTSIKIGGETLSTSTWSQLIQLNFLKRFLGGGFVKHVQDNEFVQDVVGFTPKRAQLSDIDSLLSSSEKRLYKSPNSALSKARTQHLNKQRLMSQSRNSGRFAVGAEEDC</sequence>
<dbReference type="Pfam" id="PF05004">
    <property type="entry name" value="IFRD"/>
    <property type="match status" value="1"/>
</dbReference>
<evidence type="ECO:0000259" key="3">
    <source>
        <dbReference type="Pfam" id="PF04836"/>
    </source>
</evidence>
<organism evidence="5 6">
    <name type="scientific">Kalanchoe fedtschenkoi</name>
    <name type="common">Lavender scallops</name>
    <name type="synonym">South American air plant</name>
    <dbReference type="NCBI Taxonomy" id="63787"/>
    <lineage>
        <taxon>Eukaryota</taxon>
        <taxon>Viridiplantae</taxon>
        <taxon>Streptophyta</taxon>
        <taxon>Embryophyta</taxon>
        <taxon>Tracheophyta</taxon>
        <taxon>Spermatophyta</taxon>
        <taxon>Magnoliopsida</taxon>
        <taxon>eudicotyledons</taxon>
        <taxon>Gunneridae</taxon>
        <taxon>Pentapetalae</taxon>
        <taxon>Saxifragales</taxon>
        <taxon>Crassulaceae</taxon>
        <taxon>Kalanchoe</taxon>
    </lineage>
</organism>
<feature type="domain" description="Interferon-related developmental regulator N-terminal" evidence="4">
    <location>
        <begin position="28"/>
        <end position="321"/>
    </location>
</feature>
<keyword evidence="6" id="KW-1185">Reference proteome</keyword>
<accession>A0A7N0TQ26</accession>
<dbReference type="AlphaFoldDB" id="A0A7N0TQ26"/>
<dbReference type="Pfam" id="PF04836">
    <property type="entry name" value="IFRD_C"/>
    <property type="match status" value="1"/>
</dbReference>
<protein>
    <recommendedName>
        <fullName evidence="7">Interferon-related developmental regulator 1</fullName>
    </recommendedName>
</protein>
<dbReference type="InterPro" id="IPR039777">
    <property type="entry name" value="IFRD"/>
</dbReference>
<dbReference type="Proteomes" id="UP000594263">
    <property type="component" value="Unplaced"/>
</dbReference>
<dbReference type="PANTHER" id="PTHR12354:SF1">
    <property type="entry name" value="INTERFERON-RELATED DEVELOPMENTAL REGULATOR 1"/>
    <property type="match status" value="1"/>
</dbReference>
<evidence type="ECO:0000256" key="1">
    <source>
        <dbReference type="ARBA" id="ARBA00008828"/>
    </source>
</evidence>
<evidence type="ECO:0000259" key="4">
    <source>
        <dbReference type="Pfam" id="PF05004"/>
    </source>
</evidence>
<dbReference type="SUPFAM" id="SSF48371">
    <property type="entry name" value="ARM repeat"/>
    <property type="match status" value="1"/>
</dbReference>
<evidence type="ECO:0008006" key="7">
    <source>
        <dbReference type="Google" id="ProtNLM"/>
    </source>
</evidence>
<feature type="region of interest" description="Disordered" evidence="2">
    <location>
        <begin position="1"/>
        <end position="34"/>
    </location>
</feature>
<dbReference type="InterPro" id="IPR011989">
    <property type="entry name" value="ARM-like"/>
</dbReference>
<feature type="compositionally biased region" description="Polar residues" evidence="2">
    <location>
        <begin position="415"/>
        <end position="424"/>
    </location>
</feature>
<dbReference type="Gene3D" id="1.25.10.10">
    <property type="entry name" value="Leucine-rich Repeat Variant"/>
    <property type="match status" value="1"/>
</dbReference>
<dbReference type="InterPro" id="IPR007701">
    <property type="entry name" value="Interferon-rel_develop_reg_N"/>
</dbReference>
<feature type="domain" description="Interferon-related developmental regulator C-terminal" evidence="3">
    <location>
        <begin position="366"/>
        <end position="418"/>
    </location>
</feature>
<proteinExistence type="inferred from homology"/>
<dbReference type="InterPro" id="IPR006921">
    <property type="entry name" value="Interferon-rel_develop_reg_C"/>
</dbReference>
<comment type="similarity">
    <text evidence="1">Belongs to the IFRD family.</text>
</comment>
<name>A0A7N0TQ26_KALFE</name>
<evidence type="ECO:0000313" key="6">
    <source>
        <dbReference type="Proteomes" id="UP000594263"/>
    </source>
</evidence>
<dbReference type="Gramene" id="Kaladp0042s0112.1.v1.1">
    <property type="protein sequence ID" value="Kaladp0042s0112.1.v1.1"/>
    <property type="gene ID" value="Kaladp0042s0112.v1.1"/>
</dbReference>
<evidence type="ECO:0000313" key="5">
    <source>
        <dbReference type="EnsemblPlants" id="Kaladp0042s0112.1.v1.1"/>
    </source>
</evidence>
<dbReference type="OMA" id="HISGRHI"/>
<dbReference type="InterPro" id="IPR016024">
    <property type="entry name" value="ARM-type_fold"/>
</dbReference>
<dbReference type="PANTHER" id="PTHR12354">
    <property type="entry name" value="INTERFERON-RELATED DEVELOPMENTAL REGULATOR"/>
    <property type="match status" value="1"/>
</dbReference>
<dbReference type="EnsemblPlants" id="Kaladp0042s0112.1.v1.1">
    <property type="protein sequence ID" value="Kaladp0042s0112.1.v1.1"/>
    <property type="gene ID" value="Kaladp0042s0112.v1.1"/>
</dbReference>
<reference evidence="5" key="1">
    <citation type="submission" date="2021-01" db="UniProtKB">
        <authorList>
            <consortium name="EnsemblPlants"/>
        </authorList>
    </citation>
    <scope>IDENTIFICATION</scope>
</reference>